<organism evidence="2 3">
    <name type="scientific">Ambispora leptoticha</name>
    <dbReference type="NCBI Taxonomy" id="144679"/>
    <lineage>
        <taxon>Eukaryota</taxon>
        <taxon>Fungi</taxon>
        <taxon>Fungi incertae sedis</taxon>
        <taxon>Mucoromycota</taxon>
        <taxon>Glomeromycotina</taxon>
        <taxon>Glomeromycetes</taxon>
        <taxon>Archaeosporales</taxon>
        <taxon>Ambisporaceae</taxon>
        <taxon>Ambispora</taxon>
    </lineage>
</organism>
<dbReference type="AlphaFoldDB" id="A0A9N9C541"/>
<feature type="chain" id="PRO_5040213530" evidence="1">
    <location>
        <begin position="23"/>
        <end position="109"/>
    </location>
</feature>
<protein>
    <submittedName>
        <fullName evidence="2">11407_t:CDS:1</fullName>
    </submittedName>
</protein>
<keyword evidence="1" id="KW-0732">Signal</keyword>
<name>A0A9N9C541_9GLOM</name>
<dbReference type="PROSITE" id="PS51257">
    <property type="entry name" value="PROKAR_LIPOPROTEIN"/>
    <property type="match status" value="1"/>
</dbReference>
<sequence length="109" mass="11743">MHRKTLDLFWIILLTLSSCLFADDTCTVTETTTTATYASIDCPPSSSNSPTTSSKKYIDNGCTTTTTVTPTKCVTCASAFETCNPDITSACCDIRLVCVNFPPPTCAYM</sequence>
<accession>A0A9N9C541</accession>
<evidence type="ECO:0000313" key="3">
    <source>
        <dbReference type="Proteomes" id="UP000789508"/>
    </source>
</evidence>
<proteinExistence type="predicted"/>
<comment type="caution">
    <text evidence="2">The sequence shown here is derived from an EMBL/GenBank/DDBJ whole genome shotgun (WGS) entry which is preliminary data.</text>
</comment>
<evidence type="ECO:0000313" key="2">
    <source>
        <dbReference type="EMBL" id="CAG8586770.1"/>
    </source>
</evidence>
<reference evidence="2" key="1">
    <citation type="submission" date="2021-06" db="EMBL/GenBank/DDBJ databases">
        <authorList>
            <person name="Kallberg Y."/>
            <person name="Tangrot J."/>
            <person name="Rosling A."/>
        </authorList>
    </citation>
    <scope>NUCLEOTIDE SEQUENCE</scope>
    <source>
        <strain evidence="2">FL130A</strain>
    </source>
</reference>
<feature type="signal peptide" evidence="1">
    <location>
        <begin position="1"/>
        <end position="22"/>
    </location>
</feature>
<keyword evidence="3" id="KW-1185">Reference proteome</keyword>
<evidence type="ECO:0000256" key="1">
    <source>
        <dbReference type="SAM" id="SignalP"/>
    </source>
</evidence>
<gene>
    <name evidence="2" type="ORF">ALEPTO_LOCUS7521</name>
</gene>
<dbReference type="EMBL" id="CAJVPS010003331">
    <property type="protein sequence ID" value="CAG8586770.1"/>
    <property type="molecule type" value="Genomic_DNA"/>
</dbReference>
<dbReference type="Proteomes" id="UP000789508">
    <property type="component" value="Unassembled WGS sequence"/>
</dbReference>